<dbReference type="Proteomes" id="UP000677180">
    <property type="component" value="Chromosome"/>
</dbReference>
<feature type="transmembrane region" description="Helical" evidence="7">
    <location>
        <begin position="303"/>
        <end position="322"/>
    </location>
</feature>
<comment type="similarity">
    <text evidence="6">Belongs to the ThrE exporter (TC 2.A.79) family.</text>
</comment>
<dbReference type="Proteomes" id="UP000273044">
    <property type="component" value="Chromosome"/>
</dbReference>
<evidence type="ECO:0000313" key="10">
    <source>
        <dbReference type="EMBL" id="VEH71747.1"/>
    </source>
</evidence>
<evidence type="ECO:0000313" key="9">
    <source>
        <dbReference type="EMBL" id="QUC11157.1"/>
    </source>
</evidence>
<feature type="transmembrane region" description="Helical" evidence="7">
    <location>
        <begin position="416"/>
        <end position="438"/>
    </location>
</feature>
<dbReference type="InterPro" id="IPR050539">
    <property type="entry name" value="ThrE_Dicarb/AminoAcid_Exp"/>
</dbReference>
<feature type="transmembrane region" description="Helical" evidence="7">
    <location>
        <begin position="149"/>
        <end position="167"/>
    </location>
</feature>
<evidence type="ECO:0000256" key="7">
    <source>
        <dbReference type="SAM" id="Phobius"/>
    </source>
</evidence>
<sequence length="447" mass="46186">MSEPVEFVGPVEFVDAAQEEWVAEVVIPDQPTSITARSEIITVALRLGVMMLEAGFDTRAAVNAMTGCARALGMADLSVTAVGRTMMASHVSERGVPIMMTRAAATIDSFDLHRMGRLHQVLAEMLREDVDVKHASDLMDQLERESSPWPWWIVVLGGMVLAASITLQTGGSLVAAALASGCLLLVNRFGALLDRIGLPKAFSVSGQAALAVLLGVLLNVCGIATISASAAIIATGLVLLLPIPQIVQAAQDAINTYYVTAAARLTAVLVLVSMTTLGGTLALSQVGGVNATGAAFATRPGPLGLWLVIVACMVGALGNAVFMRGGPRLLLPAAGAGALTGIVNVVLQRHASLDPTLAVGIAALVLGVVSGLSSGYLRIPSTELCIVGIAGALLPGLDVYWIIVSEVFKFSGAGEAFLRALVAVLVIGPSVVLGMWLVGRIRSNGKE</sequence>
<evidence type="ECO:0000256" key="6">
    <source>
        <dbReference type="ARBA" id="ARBA00034125"/>
    </source>
</evidence>
<gene>
    <name evidence="9" type="ORF">J5A53_00150</name>
    <name evidence="10" type="ORF">NCTC12967_03075</name>
</gene>
<comment type="subcellular location">
    <subcellularLocation>
        <location evidence="1">Cell membrane</location>
        <topology evidence="1">Multi-pass membrane protein</topology>
    </subcellularLocation>
</comment>
<dbReference type="PANTHER" id="PTHR34390">
    <property type="entry name" value="UPF0442 PROTEIN YJJB-RELATED"/>
    <property type="match status" value="1"/>
</dbReference>
<name>A0A3N4D591_9ACTN</name>
<keyword evidence="4 7" id="KW-1133">Transmembrane helix</keyword>
<feature type="transmembrane region" description="Helical" evidence="7">
    <location>
        <begin position="357"/>
        <end position="377"/>
    </location>
</feature>
<dbReference type="EMBL" id="LR134406">
    <property type="protein sequence ID" value="VEH71747.1"/>
    <property type="molecule type" value="Genomic_DNA"/>
</dbReference>
<feature type="domain" description="Threonine/serine exporter-like N-terminal" evidence="8">
    <location>
        <begin position="43"/>
        <end position="284"/>
    </location>
</feature>
<keyword evidence="3 7" id="KW-0812">Transmembrane</keyword>
<organism evidence="10 11">
    <name type="scientific">Arachnia propionica</name>
    <dbReference type="NCBI Taxonomy" id="1750"/>
    <lineage>
        <taxon>Bacteria</taxon>
        <taxon>Bacillati</taxon>
        <taxon>Actinomycetota</taxon>
        <taxon>Actinomycetes</taxon>
        <taxon>Propionibacteriales</taxon>
        <taxon>Propionibacteriaceae</taxon>
        <taxon>Arachnia</taxon>
    </lineage>
</organism>
<evidence type="ECO:0000256" key="1">
    <source>
        <dbReference type="ARBA" id="ARBA00004651"/>
    </source>
</evidence>
<feature type="transmembrane region" description="Helical" evidence="7">
    <location>
        <begin position="384"/>
        <end position="404"/>
    </location>
</feature>
<dbReference type="Pfam" id="PF06738">
    <property type="entry name" value="ThrE"/>
    <property type="match status" value="1"/>
</dbReference>
<feature type="transmembrane region" description="Helical" evidence="7">
    <location>
        <begin position="174"/>
        <end position="193"/>
    </location>
</feature>
<keyword evidence="2" id="KW-1003">Cell membrane</keyword>
<evidence type="ECO:0000256" key="2">
    <source>
        <dbReference type="ARBA" id="ARBA00022475"/>
    </source>
</evidence>
<dbReference type="OMA" id="RTMMASH"/>
<dbReference type="RefSeq" id="WP_014848087.1">
    <property type="nucleotide sequence ID" value="NZ_CAJZDL010000044.1"/>
</dbReference>
<evidence type="ECO:0000256" key="5">
    <source>
        <dbReference type="ARBA" id="ARBA00023136"/>
    </source>
</evidence>
<reference evidence="10 11" key="1">
    <citation type="submission" date="2018-12" db="EMBL/GenBank/DDBJ databases">
        <authorList>
            <consortium name="Pathogen Informatics"/>
        </authorList>
    </citation>
    <scope>NUCLEOTIDE SEQUENCE [LARGE SCALE GENOMIC DNA]</scope>
    <source>
        <strain evidence="10 11">NCTC12967</strain>
    </source>
</reference>
<dbReference type="EMBL" id="CP072385">
    <property type="protein sequence ID" value="QUC11157.1"/>
    <property type="molecule type" value="Genomic_DNA"/>
</dbReference>
<reference evidence="9" key="2">
    <citation type="submission" date="2021-03" db="EMBL/GenBank/DDBJ databases">
        <title>Human Oral Microbial Genomes.</title>
        <authorList>
            <person name="Johnston C.D."/>
            <person name="Chen T."/>
            <person name="Dewhirst F.E."/>
        </authorList>
    </citation>
    <scope>NUCLEOTIDE SEQUENCE</scope>
    <source>
        <strain evidence="9">F0714</strain>
    </source>
</reference>
<dbReference type="InterPro" id="IPR010619">
    <property type="entry name" value="ThrE-like_N"/>
</dbReference>
<dbReference type="GO" id="GO:0005886">
    <property type="term" value="C:plasma membrane"/>
    <property type="evidence" value="ECO:0007669"/>
    <property type="project" value="UniProtKB-SubCell"/>
</dbReference>
<dbReference type="GeneID" id="64408474"/>
<dbReference type="GO" id="GO:0022857">
    <property type="term" value="F:transmembrane transporter activity"/>
    <property type="evidence" value="ECO:0007669"/>
    <property type="project" value="InterPro"/>
</dbReference>
<proteinExistence type="inferred from homology"/>
<protein>
    <submittedName>
        <fullName evidence="10">Protein of uncharacterized function (DUF1212)</fullName>
    </submittedName>
    <submittedName>
        <fullName evidence="9">Threonine/serine exporter family protein</fullName>
    </submittedName>
</protein>
<evidence type="ECO:0000259" key="8">
    <source>
        <dbReference type="Pfam" id="PF06738"/>
    </source>
</evidence>
<keyword evidence="5 7" id="KW-0472">Membrane</keyword>
<accession>A0A3N4D591</accession>
<evidence type="ECO:0000313" key="11">
    <source>
        <dbReference type="Proteomes" id="UP000273044"/>
    </source>
</evidence>
<dbReference type="OrthoDB" id="3474328at2"/>
<dbReference type="AlphaFoldDB" id="A0A3N4D591"/>
<dbReference type="GO" id="GO:0015744">
    <property type="term" value="P:succinate transport"/>
    <property type="evidence" value="ECO:0007669"/>
    <property type="project" value="TreeGrafter"/>
</dbReference>
<feature type="transmembrane region" description="Helical" evidence="7">
    <location>
        <begin position="329"/>
        <end position="351"/>
    </location>
</feature>
<evidence type="ECO:0000256" key="3">
    <source>
        <dbReference type="ARBA" id="ARBA00022692"/>
    </source>
</evidence>
<keyword evidence="11" id="KW-1185">Reference proteome</keyword>
<feature type="transmembrane region" description="Helical" evidence="7">
    <location>
        <begin position="262"/>
        <end position="283"/>
    </location>
</feature>
<evidence type="ECO:0000256" key="4">
    <source>
        <dbReference type="ARBA" id="ARBA00022989"/>
    </source>
</evidence>
<feature type="transmembrane region" description="Helical" evidence="7">
    <location>
        <begin position="208"/>
        <end position="241"/>
    </location>
</feature>